<reference evidence="2 3" key="1">
    <citation type="submission" date="2016-07" db="EMBL/GenBank/DDBJ databases">
        <title>Pervasive Adenine N6-methylation of Active Genes in Fungi.</title>
        <authorList>
            <consortium name="DOE Joint Genome Institute"/>
            <person name="Mondo S.J."/>
            <person name="Dannebaum R.O."/>
            <person name="Kuo R.C."/>
            <person name="Labutti K."/>
            <person name="Haridas S."/>
            <person name="Kuo A."/>
            <person name="Salamov A."/>
            <person name="Ahrendt S.R."/>
            <person name="Lipzen A."/>
            <person name="Sullivan W."/>
            <person name="Andreopoulos W.B."/>
            <person name="Clum A."/>
            <person name="Lindquist E."/>
            <person name="Daum C."/>
            <person name="Ramamoorthy G.K."/>
            <person name="Gryganskyi A."/>
            <person name="Culley D."/>
            <person name="Magnuson J.K."/>
            <person name="James T.Y."/>
            <person name="O'Malley M.A."/>
            <person name="Stajich J.E."/>
            <person name="Spatafora J.W."/>
            <person name="Visel A."/>
            <person name="Grigoriev I.V."/>
        </authorList>
    </citation>
    <scope>NUCLEOTIDE SEQUENCE [LARGE SCALE GENOMIC DNA]</scope>
    <source>
        <strain evidence="2 3">62-1032</strain>
    </source>
</reference>
<dbReference type="InterPro" id="IPR012338">
    <property type="entry name" value="Beta-lactam/transpept-like"/>
</dbReference>
<dbReference type="Pfam" id="PF00144">
    <property type="entry name" value="Beta-lactamase"/>
    <property type="match status" value="1"/>
</dbReference>
<organism evidence="2 3">
    <name type="scientific">Leucosporidium creatinivorum</name>
    <dbReference type="NCBI Taxonomy" id="106004"/>
    <lineage>
        <taxon>Eukaryota</taxon>
        <taxon>Fungi</taxon>
        <taxon>Dikarya</taxon>
        <taxon>Basidiomycota</taxon>
        <taxon>Pucciniomycotina</taxon>
        <taxon>Microbotryomycetes</taxon>
        <taxon>Leucosporidiales</taxon>
        <taxon>Leucosporidium</taxon>
    </lineage>
</organism>
<name>A0A1Y2EPC1_9BASI</name>
<feature type="domain" description="Beta-lactamase-related" evidence="1">
    <location>
        <begin position="21"/>
        <end position="395"/>
    </location>
</feature>
<keyword evidence="3" id="KW-1185">Reference proteome</keyword>
<evidence type="ECO:0000313" key="3">
    <source>
        <dbReference type="Proteomes" id="UP000193467"/>
    </source>
</evidence>
<dbReference type="AlphaFoldDB" id="A0A1Y2EPC1"/>
<evidence type="ECO:0000313" key="2">
    <source>
        <dbReference type="EMBL" id="ORY73433.1"/>
    </source>
</evidence>
<dbReference type="Gene3D" id="3.40.710.10">
    <property type="entry name" value="DD-peptidase/beta-lactamase superfamily"/>
    <property type="match status" value="1"/>
</dbReference>
<dbReference type="Proteomes" id="UP000193467">
    <property type="component" value="Unassembled WGS sequence"/>
</dbReference>
<dbReference type="InterPro" id="IPR001466">
    <property type="entry name" value="Beta-lactam-related"/>
</dbReference>
<dbReference type="EMBL" id="MCGR01000046">
    <property type="protein sequence ID" value="ORY73433.1"/>
    <property type="molecule type" value="Genomic_DNA"/>
</dbReference>
<dbReference type="InterPro" id="IPR050789">
    <property type="entry name" value="Diverse_Enzym_Activities"/>
</dbReference>
<protein>
    <submittedName>
        <fullName evidence="2">Beta-lactamase/transpeptidase-like protein</fullName>
    </submittedName>
</protein>
<comment type="caution">
    <text evidence="2">The sequence shown here is derived from an EMBL/GenBank/DDBJ whole genome shotgun (WGS) entry which is preliminary data.</text>
</comment>
<dbReference type="SUPFAM" id="SSF56601">
    <property type="entry name" value="beta-lactamase/transpeptidase-like"/>
    <property type="match status" value="1"/>
</dbReference>
<proteinExistence type="predicted"/>
<dbReference type="OrthoDB" id="428260at2759"/>
<dbReference type="InParanoid" id="A0A1Y2EPC1"/>
<evidence type="ECO:0000259" key="1">
    <source>
        <dbReference type="Pfam" id="PF00144"/>
    </source>
</evidence>
<accession>A0A1Y2EPC1</accession>
<dbReference type="PANTHER" id="PTHR43283:SF3">
    <property type="entry name" value="BETA-LACTAMASE FAMILY PROTEIN (AFU_ORTHOLOGUE AFUA_5G07500)"/>
    <property type="match status" value="1"/>
</dbReference>
<dbReference type="PANTHER" id="PTHR43283">
    <property type="entry name" value="BETA-LACTAMASE-RELATED"/>
    <property type="match status" value="1"/>
</dbReference>
<gene>
    <name evidence="2" type="ORF">BCR35DRAFT_326115</name>
</gene>
<sequence>MPSFTDKGKTEVQAILDAFSKDKPGSIFTLGTGDEVLFTARAGKVDVLDTSADAKLLDNEIMWFASTTKLLTSIAALQLIDRGVFKFDTPASKYLPELKTPLTLIDSIDSGEPKFSTTDTEITILSLMNQTCGFGSEPGPLVAGWKAWSKVGNGFVNSCKRENLVNTPPVNPAGKTYEYGNGAEWLGVLIQEATGISLEQYFQENLFGPLGMTSTSFIPFDDSPLAPRVMPLRWLATSPSGAIHFEELTDQCPLLTLPRSVDEIEIFAAGGGIYTTAPDYLLLLQHLLKHLQNPSLPSPILSQASLTSLFERSLPTHTLPALHSMISSKFGGEVGDLDWSTGQCLWLGKGQMQGWGRYPGSGGWMGAPGVEAWTDPKAGIACVLGTNLLPFAAPEVNKLKEDLEKALYANLILD</sequence>